<dbReference type="FunFam" id="3.40.50.10130:FF:000005">
    <property type="entry name" value="crossover junction endonuclease MUS81 isoform X1"/>
    <property type="match status" value="1"/>
</dbReference>
<dbReference type="InterPro" id="IPR047417">
    <property type="entry name" value="WHD_MUS81"/>
</dbReference>
<keyword evidence="10" id="KW-0498">Mitosis</keyword>
<dbReference type="GO" id="GO:0006308">
    <property type="term" value="P:DNA catabolic process"/>
    <property type="evidence" value="ECO:0007669"/>
    <property type="project" value="UniProtKB-UniRule"/>
</dbReference>
<dbReference type="GO" id="GO:0005634">
    <property type="term" value="C:nucleus"/>
    <property type="evidence" value="ECO:0007669"/>
    <property type="project" value="UniProtKB-SubCell"/>
</dbReference>
<comment type="cofactor">
    <cofactor evidence="1 17">
        <name>Mg(2+)</name>
        <dbReference type="ChEBI" id="CHEBI:18420"/>
    </cofactor>
</comment>
<sequence>MENPRPVVCPENEDLAAFMWKKRQEMAEENGISDRIDATFSKAYASVCSSKNPIKTIKDFSQVKGVGNWTLRLMQNFFPSDSAASPSKEQKGKGKKAKGSKRYVPQKNSVAYALLITLYRGISNGNTFMQKQELIDAAEASGLSRVPIAPEKGKGKLTQLGSSPREWYSGWSCMKTLITKGLIVKSSCPAKYMLTQEGEETARECLLRSGLIDPSQSSTVRDGLDCQASQDALNLIHHPILDHDDATLLSAVSVGLKKSDNFSTGMFEQHAPPGPIWEKTSIVAPESTQTSMVFAESIHSQKSIPSRAVSGHPSKEPIYILDSDSDEMPEKQDPVLLNQCISIDIDEDDNGVMEIPSDVTRYGLDSSFPIDSPPAPLTLRACSSSEPACSSLPAKDLEGDVKSLAMPPRRVGEKFEDVYDVILILDDREQFAKTSRGVRARKLVESISTQFNIQVEIRRLPVGDGIWIARHKHLRTEYVLDFIVERKEVDDLRCSIRDNRYKEQKTRLLACGIQKLIYLVEGDPNSCDAAESIKTACFTTEILEGFDVQRTSCLTDTLKKYGHLTHSICDYYQMQFSKEVNKNSRVCPSFDEFTKKCQDLDKRTVSDVFSIQLMQVPRVTEEVAGAVIELYPTILSLARAYSHLDGNLRAQEEMLKNEAKISAAASSVVCFVQCYSQQFVFIFGEGP</sequence>
<comment type="similarity">
    <text evidence="3 17">Belongs to the XPF family.</text>
</comment>
<dbReference type="PANTHER" id="PTHR13451">
    <property type="entry name" value="CLASS II CROSSOVER JUNCTION ENDONUCLEASE MUS81"/>
    <property type="match status" value="1"/>
</dbReference>
<evidence type="ECO:0000256" key="6">
    <source>
        <dbReference type="ARBA" id="ARBA00022722"/>
    </source>
</evidence>
<evidence type="ECO:0000256" key="2">
    <source>
        <dbReference type="ARBA" id="ARBA00004123"/>
    </source>
</evidence>
<comment type="subcellular location">
    <subcellularLocation>
        <location evidence="2 17">Nucleus</location>
    </subcellularLocation>
</comment>
<dbReference type="EC" id="3.1.22.-" evidence="17"/>
<dbReference type="InterPro" id="IPR047416">
    <property type="entry name" value="XPF_nuclease_Mus81"/>
</dbReference>
<keyword evidence="6 17" id="KW-0540">Nuclease</keyword>
<evidence type="ECO:0000256" key="16">
    <source>
        <dbReference type="ARBA" id="ARBA00023254"/>
    </source>
</evidence>
<keyword evidence="14 17" id="KW-0234">DNA repair</keyword>
<dbReference type="GO" id="GO:0000712">
    <property type="term" value="P:resolution of meiotic recombination intermediates"/>
    <property type="evidence" value="ECO:0007669"/>
    <property type="project" value="TreeGrafter"/>
</dbReference>
<dbReference type="CDD" id="cd20074">
    <property type="entry name" value="XPF_nuclease_Mus81"/>
    <property type="match status" value="1"/>
</dbReference>
<dbReference type="InterPro" id="IPR033309">
    <property type="entry name" value="Mus81"/>
</dbReference>
<evidence type="ECO:0000256" key="1">
    <source>
        <dbReference type="ARBA" id="ARBA00001946"/>
    </source>
</evidence>
<dbReference type="Gene3D" id="3.40.50.10130">
    <property type="match status" value="1"/>
</dbReference>
<comment type="function">
    <text evidence="17">Interacts with EME1 to form a DNA structure-specific endonuclease with substrate preference for branched DNA structures with a 5'-end at the branch nick. Typical substrates include 3'-flap structures, D-loops, replication forks and nicked Holliday junctions. May be required in mitosis for the processing of stalled or collapsed replication fork intermediates. May be required in meiosis for the repair of meiosis-specific double strand breaks subsequent to single-end invasion (SEI).</text>
</comment>
<evidence type="ECO:0000256" key="3">
    <source>
        <dbReference type="ARBA" id="ARBA00010015"/>
    </source>
</evidence>
<keyword evidence="9 17" id="KW-0227">DNA damage</keyword>
<keyword evidence="11 17" id="KW-0378">Hydrolase</keyword>
<keyword evidence="13 17" id="KW-0233">DNA recombination</keyword>
<dbReference type="PANTHER" id="PTHR13451:SF0">
    <property type="entry name" value="CROSSOVER JUNCTION ENDONUCLEASE MUS81"/>
    <property type="match status" value="1"/>
</dbReference>
<dbReference type="AlphaFoldDB" id="A0AAV7E733"/>
<comment type="subunit">
    <text evidence="17">Interacts with EME1.</text>
</comment>
<dbReference type="Gene3D" id="1.10.10.10">
    <property type="entry name" value="Winged helix-like DNA-binding domain superfamily/Winged helix DNA-binding domain"/>
    <property type="match status" value="1"/>
</dbReference>
<dbReference type="EMBL" id="JAINDJ010000006">
    <property type="protein sequence ID" value="KAG9443636.1"/>
    <property type="molecule type" value="Genomic_DNA"/>
</dbReference>
<evidence type="ECO:0000313" key="21">
    <source>
        <dbReference type="Proteomes" id="UP000825729"/>
    </source>
</evidence>
<evidence type="ECO:0000256" key="5">
    <source>
        <dbReference type="ARBA" id="ARBA00022618"/>
    </source>
</evidence>
<dbReference type="CDD" id="cd21036">
    <property type="entry name" value="WH_MUS81"/>
    <property type="match status" value="1"/>
</dbReference>
<dbReference type="GO" id="GO:0008821">
    <property type="term" value="F:crossover junction DNA endonuclease activity"/>
    <property type="evidence" value="ECO:0007669"/>
    <property type="project" value="UniProtKB-UniRule"/>
</dbReference>
<evidence type="ECO:0000256" key="17">
    <source>
        <dbReference type="RuleBase" id="RU369042"/>
    </source>
</evidence>
<keyword evidence="5" id="KW-0132">Cell division</keyword>
<dbReference type="GO" id="GO:0003677">
    <property type="term" value="F:DNA binding"/>
    <property type="evidence" value="ECO:0007669"/>
    <property type="project" value="UniProtKB-UniRule"/>
</dbReference>
<dbReference type="SUPFAM" id="SSF52980">
    <property type="entry name" value="Restriction endonuclease-like"/>
    <property type="match status" value="1"/>
</dbReference>
<keyword evidence="21" id="KW-1185">Reference proteome</keyword>
<keyword evidence="12 17" id="KW-0460">Magnesium</keyword>
<dbReference type="InterPro" id="IPR036388">
    <property type="entry name" value="WH-like_DNA-bd_sf"/>
</dbReference>
<evidence type="ECO:0000259" key="19">
    <source>
        <dbReference type="SMART" id="SM00891"/>
    </source>
</evidence>
<evidence type="ECO:0000256" key="14">
    <source>
        <dbReference type="ARBA" id="ARBA00023204"/>
    </source>
</evidence>
<evidence type="ECO:0000256" key="8">
    <source>
        <dbReference type="ARBA" id="ARBA00022759"/>
    </source>
</evidence>
<evidence type="ECO:0000256" key="4">
    <source>
        <dbReference type="ARBA" id="ARBA00017114"/>
    </source>
</evidence>
<keyword evidence="10" id="KW-0131">Cell cycle</keyword>
<feature type="domain" description="ERCC4" evidence="19">
    <location>
        <begin position="422"/>
        <end position="524"/>
    </location>
</feature>
<dbReference type="GO" id="GO:0031573">
    <property type="term" value="P:mitotic intra-S DNA damage checkpoint signaling"/>
    <property type="evidence" value="ECO:0007669"/>
    <property type="project" value="TreeGrafter"/>
</dbReference>
<dbReference type="InterPro" id="IPR042530">
    <property type="entry name" value="EME1/EME2_C"/>
</dbReference>
<dbReference type="GO" id="GO:0048476">
    <property type="term" value="C:Holliday junction resolvase complex"/>
    <property type="evidence" value="ECO:0007669"/>
    <property type="project" value="UniProtKB-UniRule"/>
</dbReference>
<reference evidence="20 21" key="1">
    <citation type="submission" date="2021-07" db="EMBL/GenBank/DDBJ databases">
        <title>The Aristolochia fimbriata genome: insights into angiosperm evolution, floral development and chemical biosynthesis.</title>
        <authorList>
            <person name="Jiao Y."/>
        </authorList>
    </citation>
    <scope>NUCLEOTIDE SEQUENCE [LARGE SCALE GENOMIC DNA]</scope>
    <source>
        <strain evidence="20">IBCAS-2021</strain>
        <tissue evidence="20">Leaf</tissue>
    </source>
</reference>
<dbReference type="InterPro" id="IPR011335">
    <property type="entry name" value="Restrct_endonuc-II-like"/>
</dbReference>
<dbReference type="GO" id="GO:0000727">
    <property type="term" value="P:double-strand break repair via break-induced replication"/>
    <property type="evidence" value="ECO:0007669"/>
    <property type="project" value="UniProtKB-UniRule"/>
</dbReference>
<name>A0AAV7E733_ARIFI</name>
<keyword evidence="7 17" id="KW-0479">Metal-binding</keyword>
<evidence type="ECO:0000256" key="10">
    <source>
        <dbReference type="ARBA" id="ARBA00022776"/>
    </source>
</evidence>
<dbReference type="Pfam" id="PF21136">
    <property type="entry name" value="WHD_MUS81"/>
    <property type="match status" value="1"/>
</dbReference>
<comment type="caution">
    <text evidence="20">The sequence shown here is derived from an EMBL/GenBank/DDBJ whole genome shotgun (WGS) entry which is preliminary data.</text>
</comment>
<dbReference type="FunFam" id="1.10.10.10:FF:000307">
    <property type="entry name" value="Crossover junction endonuclease MUS81"/>
    <property type="match status" value="1"/>
</dbReference>
<proteinExistence type="inferred from homology"/>
<evidence type="ECO:0000256" key="18">
    <source>
        <dbReference type="SAM" id="MobiDB-lite"/>
    </source>
</evidence>
<evidence type="ECO:0000256" key="7">
    <source>
        <dbReference type="ARBA" id="ARBA00022723"/>
    </source>
</evidence>
<evidence type="ECO:0000313" key="20">
    <source>
        <dbReference type="EMBL" id="KAG9443636.1"/>
    </source>
</evidence>
<keyword evidence="15 17" id="KW-0539">Nucleus</keyword>
<dbReference type="Gene3D" id="1.10.150.670">
    <property type="entry name" value="Crossover junction endonuclease EME1, DNA-binding domain"/>
    <property type="match status" value="1"/>
</dbReference>
<feature type="region of interest" description="Disordered" evidence="18">
    <location>
        <begin position="81"/>
        <end position="101"/>
    </location>
</feature>
<protein>
    <recommendedName>
        <fullName evidence="4 17">Crossover junction endonuclease MUS81</fullName>
        <ecNumber evidence="17">3.1.22.-</ecNumber>
    </recommendedName>
</protein>
<evidence type="ECO:0000256" key="9">
    <source>
        <dbReference type="ARBA" id="ARBA00022763"/>
    </source>
</evidence>
<keyword evidence="8 17" id="KW-0255">Endonuclease</keyword>
<dbReference type="Pfam" id="PF02732">
    <property type="entry name" value="ERCC4"/>
    <property type="match status" value="1"/>
</dbReference>
<dbReference type="GO" id="GO:0051301">
    <property type="term" value="P:cell division"/>
    <property type="evidence" value="ECO:0007669"/>
    <property type="project" value="UniProtKB-KW"/>
</dbReference>
<dbReference type="SMART" id="SM00891">
    <property type="entry name" value="ERCC4"/>
    <property type="match status" value="1"/>
</dbReference>
<evidence type="ECO:0000256" key="11">
    <source>
        <dbReference type="ARBA" id="ARBA00022801"/>
    </source>
</evidence>
<evidence type="ECO:0000256" key="15">
    <source>
        <dbReference type="ARBA" id="ARBA00023242"/>
    </source>
</evidence>
<accession>A0AAV7E733</accession>
<evidence type="ECO:0000256" key="13">
    <source>
        <dbReference type="ARBA" id="ARBA00023172"/>
    </source>
</evidence>
<dbReference type="GO" id="GO:0046872">
    <property type="term" value="F:metal ion binding"/>
    <property type="evidence" value="ECO:0007669"/>
    <property type="project" value="UniProtKB-UniRule"/>
</dbReference>
<evidence type="ECO:0000256" key="12">
    <source>
        <dbReference type="ARBA" id="ARBA00022842"/>
    </source>
</evidence>
<dbReference type="GO" id="GO:0048257">
    <property type="term" value="F:3'-flap endonuclease activity"/>
    <property type="evidence" value="ECO:0007669"/>
    <property type="project" value="TreeGrafter"/>
</dbReference>
<keyword evidence="16" id="KW-0469">Meiosis</keyword>
<dbReference type="InterPro" id="IPR006166">
    <property type="entry name" value="ERCC4_domain"/>
</dbReference>
<gene>
    <name evidence="20" type="ORF">H6P81_014976</name>
</gene>
<dbReference type="Proteomes" id="UP000825729">
    <property type="component" value="Unassembled WGS sequence"/>
</dbReference>
<organism evidence="20 21">
    <name type="scientific">Aristolochia fimbriata</name>
    <name type="common">White veined hardy Dutchman's pipe vine</name>
    <dbReference type="NCBI Taxonomy" id="158543"/>
    <lineage>
        <taxon>Eukaryota</taxon>
        <taxon>Viridiplantae</taxon>
        <taxon>Streptophyta</taxon>
        <taxon>Embryophyta</taxon>
        <taxon>Tracheophyta</taxon>
        <taxon>Spermatophyta</taxon>
        <taxon>Magnoliopsida</taxon>
        <taxon>Magnoliidae</taxon>
        <taxon>Piperales</taxon>
        <taxon>Aristolochiaceae</taxon>
        <taxon>Aristolochia</taxon>
    </lineage>
</organism>